<dbReference type="Proteomes" id="UP000460561">
    <property type="component" value="Unassembled WGS sequence"/>
</dbReference>
<dbReference type="PANTHER" id="PTHR35813">
    <property type="entry name" value="INNER MEMBRANE PROTEIN YBAN"/>
    <property type="match status" value="1"/>
</dbReference>
<dbReference type="InterPro" id="IPR007401">
    <property type="entry name" value="DUF454"/>
</dbReference>
<accession>A0A845A5G8</accession>
<evidence type="ECO:0000256" key="1">
    <source>
        <dbReference type="SAM" id="Phobius"/>
    </source>
</evidence>
<dbReference type="EMBL" id="WTYQ01000002">
    <property type="protein sequence ID" value="MXP25562.1"/>
    <property type="molecule type" value="Genomic_DNA"/>
</dbReference>
<dbReference type="PIRSF" id="PIRSF016789">
    <property type="entry name" value="DUF454"/>
    <property type="match status" value="1"/>
</dbReference>
<dbReference type="Pfam" id="PF04304">
    <property type="entry name" value="DUF454"/>
    <property type="match status" value="1"/>
</dbReference>
<comment type="caution">
    <text evidence="2">The sequence shown here is derived from an EMBL/GenBank/DDBJ whole genome shotgun (WGS) entry which is preliminary data.</text>
</comment>
<keyword evidence="3" id="KW-1185">Reference proteome</keyword>
<dbReference type="OrthoDB" id="9816293at2"/>
<dbReference type="PANTHER" id="PTHR35813:SF1">
    <property type="entry name" value="INNER MEMBRANE PROTEIN YBAN"/>
    <property type="match status" value="1"/>
</dbReference>
<dbReference type="GO" id="GO:0005886">
    <property type="term" value="C:plasma membrane"/>
    <property type="evidence" value="ECO:0007669"/>
    <property type="project" value="TreeGrafter"/>
</dbReference>
<reference evidence="2 3" key="1">
    <citation type="submission" date="2019-12" db="EMBL/GenBank/DDBJ databases">
        <title>Genomic-based taxomic classification of the family Erythrobacteraceae.</title>
        <authorList>
            <person name="Xu L."/>
        </authorList>
    </citation>
    <scope>NUCLEOTIDE SEQUENCE [LARGE SCALE GENOMIC DNA]</scope>
    <source>
        <strain evidence="2 3">DSM 18604</strain>
    </source>
</reference>
<evidence type="ECO:0000313" key="2">
    <source>
        <dbReference type="EMBL" id="MXP25562.1"/>
    </source>
</evidence>
<dbReference type="AlphaFoldDB" id="A0A845A5G8"/>
<keyword evidence="1" id="KW-0472">Membrane</keyword>
<feature type="transmembrane region" description="Helical" evidence="1">
    <location>
        <begin position="99"/>
        <end position="116"/>
    </location>
</feature>
<keyword evidence="1" id="KW-0812">Transmembrane</keyword>
<protein>
    <submittedName>
        <fullName evidence="2">DUF454 family protein</fullName>
    </submittedName>
</protein>
<gene>
    <name evidence="2" type="ORF">GRI39_05835</name>
</gene>
<name>A0A845A5G8_9SPHN</name>
<feature type="transmembrane region" description="Helical" evidence="1">
    <location>
        <begin position="12"/>
        <end position="43"/>
    </location>
</feature>
<organism evidence="2 3">
    <name type="scientific">Altericroceibacterium indicum</name>
    <dbReference type="NCBI Taxonomy" id="374177"/>
    <lineage>
        <taxon>Bacteria</taxon>
        <taxon>Pseudomonadati</taxon>
        <taxon>Pseudomonadota</taxon>
        <taxon>Alphaproteobacteria</taxon>
        <taxon>Sphingomonadales</taxon>
        <taxon>Erythrobacteraceae</taxon>
        <taxon>Altericroceibacterium</taxon>
    </lineage>
</organism>
<proteinExistence type="predicted"/>
<sequence>MTDMRRSLYMAAGLVCVGLGAIGAALPIMPTVPFLLLAAFCFARGNPEWERRLLHHPRWGPSLRHWRDHRAIGRKAKVSAILAMGAGVLFTGFTLGFPWVLISIAVLAICGSWIWTRPE</sequence>
<keyword evidence="1" id="KW-1133">Transmembrane helix</keyword>
<evidence type="ECO:0000313" key="3">
    <source>
        <dbReference type="Proteomes" id="UP000460561"/>
    </source>
</evidence>